<name>A0ABR6PKH5_9SPHI</name>
<organism evidence="1 2">
    <name type="scientific">Mucilaginibacter lappiensis</name>
    <dbReference type="NCBI Taxonomy" id="354630"/>
    <lineage>
        <taxon>Bacteria</taxon>
        <taxon>Pseudomonadati</taxon>
        <taxon>Bacteroidota</taxon>
        <taxon>Sphingobacteriia</taxon>
        <taxon>Sphingobacteriales</taxon>
        <taxon>Sphingobacteriaceae</taxon>
        <taxon>Mucilaginibacter</taxon>
    </lineage>
</organism>
<evidence type="ECO:0000313" key="2">
    <source>
        <dbReference type="Proteomes" id="UP000541583"/>
    </source>
</evidence>
<dbReference type="Proteomes" id="UP000541583">
    <property type="component" value="Unassembled WGS sequence"/>
</dbReference>
<gene>
    <name evidence="1" type="ORF">HDF23_002869</name>
</gene>
<reference evidence="1 2" key="1">
    <citation type="submission" date="2020-08" db="EMBL/GenBank/DDBJ databases">
        <title>Genomic Encyclopedia of Type Strains, Phase IV (KMG-V): Genome sequencing to study the core and pangenomes of soil and plant-associated prokaryotes.</title>
        <authorList>
            <person name="Whitman W."/>
        </authorList>
    </citation>
    <scope>NUCLEOTIDE SEQUENCE [LARGE SCALE GENOMIC DNA]</scope>
    <source>
        <strain evidence="1 2">ANJLi2</strain>
    </source>
</reference>
<protein>
    <submittedName>
        <fullName evidence="1">Uncharacterized protein</fullName>
    </submittedName>
</protein>
<evidence type="ECO:0000313" key="1">
    <source>
        <dbReference type="EMBL" id="MBB6110113.1"/>
    </source>
</evidence>
<keyword evidence="2" id="KW-1185">Reference proteome</keyword>
<sequence>MVTLGQQELQLQNAKAKITEIVKPTKDFNV</sequence>
<proteinExistence type="predicted"/>
<accession>A0ABR6PKH5</accession>
<dbReference type="EMBL" id="JACHCB010000006">
    <property type="protein sequence ID" value="MBB6110113.1"/>
    <property type="molecule type" value="Genomic_DNA"/>
</dbReference>
<comment type="caution">
    <text evidence="1">The sequence shown here is derived from an EMBL/GenBank/DDBJ whole genome shotgun (WGS) entry which is preliminary data.</text>
</comment>